<evidence type="ECO:0000313" key="3">
    <source>
        <dbReference type="Proteomes" id="UP000821853"/>
    </source>
</evidence>
<keyword evidence="3" id="KW-1185">Reference proteome</keyword>
<dbReference type="AlphaFoldDB" id="A0A9J6GL98"/>
<sequence>MSEFTGQIAGPTKNGQSLPSTESRKSSQSVNIPGVRARRNQRSASQTVGHKSIACSVSPLGLPLRLRPLAGAKFDRHSTPWCSLVLPLAVLDDEFKEASELIDSDRERLFLSDCGYYSSEKLDSAATISSRARGATPWPLPPVRTSLGESSTKPGESGTKYKAVASTEPADEPSRSTLKNVLATDTAAIEDGIRVDSTTIAAGPTQTESAMPTAPRVADAAASARPLTKPRTAEDEAFLSPERSAPEQASVYVTATEAGGVRGLFQKLRGKLQEAGASLGKEILPRNKAGRDAADEKEEMAGQSKVQLPAQATPPKPTGIANTEGQSCAASDELNIDVVAEAIHASTRYVAESVDIAAAQGIDVLPSRSRGAKFVYPDKELHRTPSKFADWPKHEAEIIPDPECVLSRTT</sequence>
<name>A0A9J6GL98_HAELO</name>
<dbReference type="VEuPathDB" id="VectorBase:HLOH_051245"/>
<feature type="region of interest" description="Disordered" evidence="1">
    <location>
        <begin position="288"/>
        <end position="324"/>
    </location>
</feature>
<proteinExistence type="predicted"/>
<gene>
    <name evidence="2" type="ORF">HPB48_020832</name>
</gene>
<comment type="caution">
    <text evidence="2">The sequence shown here is derived from an EMBL/GenBank/DDBJ whole genome shotgun (WGS) entry which is preliminary data.</text>
</comment>
<feature type="region of interest" description="Disordered" evidence="1">
    <location>
        <begin position="132"/>
        <end position="176"/>
    </location>
</feature>
<dbReference type="Proteomes" id="UP000821853">
    <property type="component" value="Chromosome 5"/>
</dbReference>
<accession>A0A9J6GL98</accession>
<feature type="region of interest" description="Disordered" evidence="1">
    <location>
        <begin position="1"/>
        <end position="50"/>
    </location>
</feature>
<evidence type="ECO:0000313" key="2">
    <source>
        <dbReference type="EMBL" id="KAH9375705.1"/>
    </source>
</evidence>
<protein>
    <submittedName>
        <fullName evidence="2">Uncharacterized protein</fullName>
    </submittedName>
</protein>
<feature type="region of interest" description="Disordered" evidence="1">
    <location>
        <begin position="222"/>
        <end position="246"/>
    </location>
</feature>
<feature type="compositionally biased region" description="Polar residues" evidence="1">
    <location>
        <begin position="13"/>
        <end position="31"/>
    </location>
</feature>
<reference evidence="2 3" key="1">
    <citation type="journal article" date="2020" name="Cell">
        <title>Large-Scale Comparative Analyses of Tick Genomes Elucidate Their Genetic Diversity and Vector Capacities.</title>
        <authorList>
            <consortium name="Tick Genome and Microbiome Consortium (TIGMIC)"/>
            <person name="Jia N."/>
            <person name="Wang J."/>
            <person name="Shi W."/>
            <person name="Du L."/>
            <person name="Sun Y."/>
            <person name="Zhan W."/>
            <person name="Jiang J.F."/>
            <person name="Wang Q."/>
            <person name="Zhang B."/>
            <person name="Ji P."/>
            <person name="Bell-Sakyi L."/>
            <person name="Cui X.M."/>
            <person name="Yuan T.T."/>
            <person name="Jiang B.G."/>
            <person name="Yang W.F."/>
            <person name="Lam T.T."/>
            <person name="Chang Q.C."/>
            <person name="Ding S.J."/>
            <person name="Wang X.J."/>
            <person name="Zhu J.G."/>
            <person name="Ruan X.D."/>
            <person name="Zhao L."/>
            <person name="Wei J.T."/>
            <person name="Ye R.Z."/>
            <person name="Que T.C."/>
            <person name="Du C.H."/>
            <person name="Zhou Y.H."/>
            <person name="Cheng J.X."/>
            <person name="Dai P.F."/>
            <person name="Guo W.B."/>
            <person name="Han X.H."/>
            <person name="Huang E.J."/>
            <person name="Li L.F."/>
            <person name="Wei W."/>
            <person name="Gao Y.C."/>
            <person name="Liu J.Z."/>
            <person name="Shao H.Z."/>
            <person name="Wang X."/>
            <person name="Wang C.C."/>
            <person name="Yang T.C."/>
            <person name="Huo Q.B."/>
            <person name="Li W."/>
            <person name="Chen H.Y."/>
            <person name="Chen S.E."/>
            <person name="Zhou L.G."/>
            <person name="Ni X.B."/>
            <person name="Tian J.H."/>
            <person name="Sheng Y."/>
            <person name="Liu T."/>
            <person name="Pan Y.S."/>
            <person name="Xia L.Y."/>
            <person name="Li J."/>
            <person name="Zhao F."/>
            <person name="Cao W.C."/>
        </authorList>
    </citation>
    <scope>NUCLEOTIDE SEQUENCE [LARGE SCALE GENOMIC DNA]</scope>
    <source>
        <strain evidence="2">HaeL-2018</strain>
    </source>
</reference>
<dbReference type="EMBL" id="JABSTR010000007">
    <property type="protein sequence ID" value="KAH9375705.1"/>
    <property type="molecule type" value="Genomic_DNA"/>
</dbReference>
<evidence type="ECO:0000256" key="1">
    <source>
        <dbReference type="SAM" id="MobiDB-lite"/>
    </source>
</evidence>
<organism evidence="2 3">
    <name type="scientific">Haemaphysalis longicornis</name>
    <name type="common">Bush tick</name>
    <dbReference type="NCBI Taxonomy" id="44386"/>
    <lineage>
        <taxon>Eukaryota</taxon>
        <taxon>Metazoa</taxon>
        <taxon>Ecdysozoa</taxon>
        <taxon>Arthropoda</taxon>
        <taxon>Chelicerata</taxon>
        <taxon>Arachnida</taxon>
        <taxon>Acari</taxon>
        <taxon>Parasitiformes</taxon>
        <taxon>Ixodida</taxon>
        <taxon>Ixodoidea</taxon>
        <taxon>Ixodidae</taxon>
        <taxon>Haemaphysalinae</taxon>
        <taxon>Haemaphysalis</taxon>
    </lineage>
</organism>